<dbReference type="InterPro" id="IPR013815">
    <property type="entry name" value="ATP_grasp_subdomain_1"/>
</dbReference>
<dbReference type="PANTHER" id="PTHR21621:SF0">
    <property type="entry name" value="BETA-CITRYLGLUTAMATE SYNTHASE B-RELATED"/>
    <property type="match status" value="1"/>
</dbReference>
<dbReference type="PROSITE" id="PS50975">
    <property type="entry name" value="ATP_GRASP"/>
    <property type="match status" value="1"/>
</dbReference>
<dbReference type="PANTHER" id="PTHR21621">
    <property type="entry name" value="RIBOSOMAL PROTEIN S6 MODIFICATION PROTEIN"/>
    <property type="match status" value="1"/>
</dbReference>
<evidence type="ECO:0000256" key="1">
    <source>
        <dbReference type="PROSITE-ProRule" id="PRU00409"/>
    </source>
</evidence>
<keyword evidence="1" id="KW-0547">Nucleotide-binding</keyword>
<keyword evidence="4" id="KW-1185">Reference proteome</keyword>
<protein>
    <recommendedName>
        <fullName evidence="2">ATP-grasp domain-containing protein</fullName>
    </recommendedName>
</protein>
<dbReference type="Gene3D" id="3.30.1490.20">
    <property type="entry name" value="ATP-grasp fold, A domain"/>
    <property type="match status" value="1"/>
</dbReference>
<proteinExistence type="predicted"/>
<reference evidence="3 4" key="1">
    <citation type="journal article" date="2010" name="Syst. Appl. Microbiol.">
        <title>Four new species of Chryseobacterium from the rhizosphere of coastal sand dune plants, Chryseobacterium elymi sp. nov., Chryseobacterium hagamense sp. nov., Chryseobacterium lathyri sp. nov. and Chryseobacterium rhizosphaerae sp. nov.</title>
        <authorList>
            <person name="Cho S.H."/>
            <person name="Lee K.S."/>
            <person name="Shin D.S."/>
            <person name="Han J.H."/>
            <person name="Park K.S."/>
            <person name="Lee C.H."/>
            <person name="Park K.H."/>
            <person name="Kim S.B."/>
        </authorList>
    </citation>
    <scope>NUCLEOTIDE SEQUENCE [LARGE SCALE GENOMIC DNA]</scope>
    <source>
        <strain evidence="3 4">KCTC 22548</strain>
    </source>
</reference>
<evidence type="ECO:0000259" key="2">
    <source>
        <dbReference type="PROSITE" id="PS50975"/>
    </source>
</evidence>
<name>A0ABX9IH09_9FLAO</name>
<keyword evidence="1" id="KW-0067">ATP-binding</keyword>
<dbReference type="InterPro" id="IPR011761">
    <property type="entry name" value="ATP-grasp"/>
</dbReference>
<comment type="caution">
    <text evidence="3">The sequence shown here is derived from an EMBL/GenBank/DDBJ whole genome shotgun (WGS) entry which is preliminary data.</text>
</comment>
<evidence type="ECO:0000313" key="3">
    <source>
        <dbReference type="EMBL" id="REC72826.1"/>
    </source>
</evidence>
<dbReference type="RefSeq" id="WP_115920086.1">
    <property type="nucleotide sequence ID" value="NZ_BJYH01000012.1"/>
</dbReference>
<dbReference type="EMBL" id="QNUF01000026">
    <property type="protein sequence ID" value="REC72826.1"/>
    <property type="molecule type" value="Genomic_DNA"/>
</dbReference>
<accession>A0ABX9IH09</accession>
<dbReference type="Proteomes" id="UP000256491">
    <property type="component" value="Unassembled WGS sequence"/>
</dbReference>
<evidence type="ECO:0000313" key="4">
    <source>
        <dbReference type="Proteomes" id="UP000256491"/>
    </source>
</evidence>
<dbReference type="Gene3D" id="3.30.470.20">
    <property type="entry name" value="ATP-grasp fold, B domain"/>
    <property type="match status" value="1"/>
</dbReference>
<sequence length="340" mass="40242">MKIAIHHRKGSFSDRWIEYLEGRNIPYIILNAFDNNIIRQIKENNVSHFMWHFDQNYFEDMLHARTLFRAISQIGVKTFPNEDAYWHFDDKVAQKYLLEALGVPLVKSDVFYHKKEADEYIESTSFPKVFKLKGGAGSINVKLIKTKDQARKIVKQAFGRGFEAFDSWTVFTDTIERFWRQKTLHNFLRVLKWGFKGIFVDKQYKVFPKQRNYVYFQEFIPNLTYDIRLIVIGDKCYYLKRNTRDNDFRASGSGILEFVPGNFNIQAIKIAFKIADQLNMGCVAYDFVFNTDNEPLIVEISYGFQPYVYDQCTGFYDASLNWHESKVNLENEMIHNFLKQ</sequence>
<organism evidence="3 4">
    <name type="scientific">Chryseobacterium rhizosphaerae</name>
    <dbReference type="NCBI Taxonomy" id="395937"/>
    <lineage>
        <taxon>Bacteria</taxon>
        <taxon>Pseudomonadati</taxon>
        <taxon>Bacteroidota</taxon>
        <taxon>Flavobacteriia</taxon>
        <taxon>Flavobacteriales</taxon>
        <taxon>Weeksellaceae</taxon>
        <taxon>Chryseobacterium group</taxon>
        <taxon>Chryseobacterium</taxon>
    </lineage>
</organism>
<gene>
    <name evidence="3" type="ORF">DRF57_18340</name>
</gene>
<dbReference type="SUPFAM" id="SSF56059">
    <property type="entry name" value="Glutathione synthetase ATP-binding domain-like"/>
    <property type="match status" value="1"/>
</dbReference>
<feature type="domain" description="ATP-grasp" evidence="2">
    <location>
        <begin position="95"/>
        <end position="331"/>
    </location>
</feature>